<evidence type="ECO:0000256" key="6">
    <source>
        <dbReference type="ARBA" id="ARBA00021582"/>
    </source>
</evidence>
<dbReference type="InterPro" id="IPR029753">
    <property type="entry name" value="D-isomer_DH_CS"/>
</dbReference>
<evidence type="ECO:0000259" key="13">
    <source>
        <dbReference type="PROSITE" id="PS51671"/>
    </source>
</evidence>
<name>A0A450UJ60_9GAMM</name>
<dbReference type="InterPro" id="IPR006139">
    <property type="entry name" value="D-isomer_2_OHA_DH_cat_dom"/>
</dbReference>
<keyword evidence="7 12" id="KW-0560">Oxidoreductase</keyword>
<comment type="similarity">
    <text evidence="3 12">Belongs to the D-isomer specific 2-hydroxyacid dehydrogenase family.</text>
</comment>
<comment type="catalytic activity">
    <reaction evidence="10">
        <text>(R)-2-hydroxyglutarate + NAD(+) = 2-oxoglutarate + NADH + H(+)</text>
        <dbReference type="Rhea" id="RHEA:49612"/>
        <dbReference type="ChEBI" id="CHEBI:15378"/>
        <dbReference type="ChEBI" id="CHEBI:15801"/>
        <dbReference type="ChEBI" id="CHEBI:16810"/>
        <dbReference type="ChEBI" id="CHEBI:57540"/>
        <dbReference type="ChEBI" id="CHEBI:57945"/>
        <dbReference type="EC" id="1.1.1.399"/>
    </reaction>
</comment>
<dbReference type="GO" id="GO:0051287">
    <property type="term" value="F:NAD binding"/>
    <property type="evidence" value="ECO:0007669"/>
    <property type="project" value="InterPro"/>
</dbReference>
<evidence type="ECO:0000256" key="10">
    <source>
        <dbReference type="ARBA" id="ARBA00048126"/>
    </source>
</evidence>
<evidence type="ECO:0000256" key="12">
    <source>
        <dbReference type="RuleBase" id="RU003719"/>
    </source>
</evidence>
<protein>
    <recommendedName>
        <fullName evidence="6">D-3-phosphoglycerate dehydrogenase</fullName>
        <ecNumber evidence="4">1.1.1.399</ecNumber>
        <ecNumber evidence="5">1.1.1.95</ecNumber>
    </recommendedName>
    <alternativeName>
        <fullName evidence="9">2-oxoglutarate reductase</fullName>
    </alternativeName>
</protein>
<dbReference type="InterPro" id="IPR002912">
    <property type="entry name" value="ACT_dom"/>
</dbReference>
<evidence type="ECO:0000256" key="11">
    <source>
        <dbReference type="ARBA" id="ARBA00048731"/>
    </source>
</evidence>
<evidence type="ECO:0000256" key="3">
    <source>
        <dbReference type="ARBA" id="ARBA00005854"/>
    </source>
</evidence>
<evidence type="ECO:0000256" key="1">
    <source>
        <dbReference type="ARBA" id="ARBA00003800"/>
    </source>
</evidence>
<dbReference type="EC" id="1.1.1.95" evidence="5"/>
<accession>A0A450UJ60</accession>
<evidence type="ECO:0000256" key="9">
    <source>
        <dbReference type="ARBA" id="ARBA00030455"/>
    </source>
</evidence>
<keyword evidence="8" id="KW-0520">NAD</keyword>
<comment type="catalytic activity">
    <reaction evidence="11">
        <text>(2R)-3-phosphoglycerate + NAD(+) = 3-phosphooxypyruvate + NADH + H(+)</text>
        <dbReference type="Rhea" id="RHEA:12641"/>
        <dbReference type="ChEBI" id="CHEBI:15378"/>
        <dbReference type="ChEBI" id="CHEBI:18110"/>
        <dbReference type="ChEBI" id="CHEBI:57540"/>
        <dbReference type="ChEBI" id="CHEBI:57945"/>
        <dbReference type="ChEBI" id="CHEBI:58272"/>
        <dbReference type="EC" id="1.1.1.95"/>
    </reaction>
</comment>
<dbReference type="Pfam" id="PF02826">
    <property type="entry name" value="2-Hacid_dh_C"/>
    <property type="match status" value="1"/>
</dbReference>
<evidence type="ECO:0000313" key="14">
    <source>
        <dbReference type="EMBL" id="VFJ88592.1"/>
    </source>
</evidence>
<evidence type="ECO:0000313" key="15">
    <source>
        <dbReference type="EMBL" id="VFJ92558.1"/>
    </source>
</evidence>
<sequence>MCKILTLNSISIKGLERLPRDRYEVASEIQNPDAILLRSHKMHDMPLPQSLKAVGRAGAGVNNIPVDKLSRLGIPVFNTPGANANAVKELVLAAMFLAARNLCPAWDYVRNLEGNDQEVQKQVEVGKKQFKGFELPGRTLGVIGLGAIGVLVSNAALSLGMKVIGYDPSITVHRAWQLSSAVQQAISIDDLLARSDFVSIHVPLTDATRQMLDDKRLPTMRDGAILLNFSRGDVVDEEAVVAALNAGKLQTYACDFPSNVLKDNPRVIMLPHLGASTKEAEDNCAIMVADQVREFLENGTIYNSVNFPTVEIAPGKGFRIAVVNANVPNMLGQISTTLAEAHLNILDMSNRSRDELAYTLIDVQEPVPSEVIDRIAEIEGVMRVRALGI</sequence>
<dbReference type="Gene3D" id="3.30.70.260">
    <property type="match status" value="1"/>
</dbReference>
<feature type="domain" description="ACT" evidence="13">
    <location>
        <begin position="319"/>
        <end position="389"/>
    </location>
</feature>
<dbReference type="SUPFAM" id="SSF55021">
    <property type="entry name" value="ACT-like"/>
    <property type="match status" value="1"/>
</dbReference>
<dbReference type="CDD" id="cd12174">
    <property type="entry name" value="PGDH_like_3"/>
    <property type="match status" value="1"/>
</dbReference>
<dbReference type="UniPathway" id="UPA00135">
    <property type="reaction ID" value="UER00196"/>
</dbReference>
<gene>
    <name evidence="15" type="ORF">BECKLFY1418A_GA0070994_102418</name>
    <name evidence="14" type="ORF">BECKLFY1418B_GA0070995_101118</name>
</gene>
<dbReference type="PROSITE" id="PS00670">
    <property type="entry name" value="D_2_HYDROXYACID_DH_2"/>
    <property type="match status" value="1"/>
</dbReference>
<evidence type="ECO:0000256" key="5">
    <source>
        <dbReference type="ARBA" id="ARBA00013143"/>
    </source>
</evidence>
<evidence type="ECO:0000256" key="7">
    <source>
        <dbReference type="ARBA" id="ARBA00023002"/>
    </source>
</evidence>
<organism evidence="15">
    <name type="scientific">Candidatus Kentrum sp. LFY</name>
    <dbReference type="NCBI Taxonomy" id="2126342"/>
    <lineage>
        <taxon>Bacteria</taxon>
        <taxon>Pseudomonadati</taxon>
        <taxon>Pseudomonadota</taxon>
        <taxon>Gammaproteobacteria</taxon>
        <taxon>Candidatus Kentrum</taxon>
    </lineage>
</organism>
<dbReference type="SUPFAM" id="SSF51735">
    <property type="entry name" value="NAD(P)-binding Rossmann-fold domains"/>
    <property type="match status" value="1"/>
</dbReference>
<dbReference type="SUPFAM" id="SSF52283">
    <property type="entry name" value="Formate/glycerate dehydrogenase catalytic domain-like"/>
    <property type="match status" value="1"/>
</dbReference>
<dbReference type="PANTHER" id="PTHR42938:SF47">
    <property type="entry name" value="HYDROXYPYRUVATE REDUCTASE"/>
    <property type="match status" value="1"/>
</dbReference>
<dbReference type="InterPro" id="IPR006140">
    <property type="entry name" value="D-isomer_DH_NAD-bd"/>
</dbReference>
<comment type="pathway">
    <text evidence="2">Amino-acid biosynthesis; L-serine biosynthesis; L-serine from 3-phospho-D-glycerate: step 1/3.</text>
</comment>
<reference evidence="15" key="1">
    <citation type="submission" date="2019-02" db="EMBL/GenBank/DDBJ databases">
        <authorList>
            <person name="Gruber-Vodicka R. H."/>
            <person name="Seah K. B. B."/>
        </authorList>
    </citation>
    <scope>NUCLEOTIDE SEQUENCE</scope>
    <source>
        <strain evidence="15">BECK_M6</strain>
        <strain evidence="14">BECK_M7</strain>
    </source>
</reference>
<comment type="function">
    <text evidence="1">Catalyzes the reversible oxidation of 3-phospho-D-glycerate to 3-phosphonooxypyruvate, the first step of the phosphorylated L-serine biosynthesis pathway. Also catalyzes the reversible oxidation of 2-hydroxyglutarate to 2-oxoglutarate.</text>
</comment>
<dbReference type="EMBL" id="CAADFH010000024">
    <property type="protein sequence ID" value="VFJ92558.1"/>
    <property type="molecule type" value="Genomic_DNA"/>
</dbReference>
<dbReference type="PROSITE" id="PS00065">
    <property type="entry name" value="D_2_HYDROXYACID_DH_1"/>
    <property type="match status" value="1"/>
</dbReference>
<dbReference type="PANTHER" id="PTHR42938">
    <property type="entry name" value="FORMATE DEHYDROGENASE 1"/>
    <property type="match status" value="1"/>
</dbReference>
<dbReference type="InterPro" id="IPR036291">
    <property type="entry name" value="NAD(P)-bd_dom_sf"/>
</dbReference>
<evidence type="ECO:0000256" key="4">
    <source>
        <dbReference type="ARBA" id="ARBA00013001"/>
    </source>
</evidence>
<dbReference type="InterPro" id="IPR029752">
    <property type="entry name" value="D-isomer_DH_CS1"/>
</dbReference>
<dbReference type="Pfam" id="PF00389">
    <property type="entry name" value="2-Hacid_dh"/>
    <property type="match status" value="1"/>
</dbReference>
<evidence type="ECO:0000256" key="2">
    <source>
        <dbReference type="ARBA" id="ARBA00005216"/>
    </source>
</evidence>
<evidence type="ECO:0000256" key="8">
    <source>
        <dbReference type="ARBA" id="ARBA00023027"/>
    </source>
</evidence>
<dbReference type="InterPro" id="IPR045865">
    <property type="entry name" value="ACT-like_dom_sf"/>
</dbReference>
<dbReference type="AlphaFoldDB" id="A0A450UJ60"/>
<dbReference type="Gene3D" id="3.40.50.720">
    <property type="entry name" value="NAD(P)-binding Rossmann-like Domain"/>
    <property type="match status" value="2"/>
</dbReference>
<dbReference type="EC" id="1.1.1.399" evidence="4"/>
<dbReference type="GO" id="GO:0004617">
    <property type="term" value="F:phosphoglycerate dehydrogenase activity"/>
    <property type="evidence" value="ECO:0007669"/>
    <property type="project" value="UniProtKB-EC"/>
</dbReference>
<proteinExistence type="inferred from homology"/>
<dbReference type="PROSITE" id="PS51671">
    <property type="entry name" value="ACT"/>
    <property type="match status" value="1"/>
</dbReference>
<dbReference type="PROSITE" id="PS00671">
    <property type="entry name" value="D_2_HYDROXYACID_DH_3"/>
    <property type="match status" value="1"/>
</dbReference>
<dbReference type="EMBL" id="CAADFF010000011">
    <property type="protein sequence ID" value="VFJ88592.1"/>
    <property type="molecule type" value="Genomic_DNA"/>
</dbReference>
<dbReference type="CDD" id="cd04901">
    <property type="entry name" value="ACT_3PGDH"/>
    <property type="match status" value="1"/>
</dbReference>